<dbReference type="PATRIC" id="fig|1304275.5.peg.799"/>
<proteinExistence type="inferred from homology"/>
<dbReference type="InterPro" id="IPR004681">
    <property type="entry name" value="TRAP_DctM"/>
</dbReference>
<evidence type="ECO:0000256" key="7">
    <source>
        <dbReference type="RuleBase" id="RU369079"/>
    </source>
</evidence>
<dbReference type="Pfam" id="PF06808">
    <property type="entry name" value="DctM"/>
    <property type="match status" value="1"/>
</dbReference>
<dbReference type="RefSeq" id="WP_232225988.1">
    <property type="nucleotide sequence ID" value="NZ_APNK01000003.1"/>
</dbReference>
<dbReference type="AlphaFoldDB" id="A0A084IPU8"/>
<evidence type="ECO:0000256" key="1">
    <source>
        <dbReference type="ARBA" id="ARBA00004429"/>
    </source>
</evidence>
<reference evidence="9 10" key="1">
    <citation type="submission" date="2013-03" db="EMBL/GenBank/DDBJ databases">
        <title>Salinisphaera hydrothermalis C41B8 Genome Sequencing.</title>
        <authorList>
            <person name="Li C."/>
            <person name="Lai Q."/>
            <person name="Shao Z."/>
        </authorList>
    </citation>
    <scope>NUCLEOTIDE SEQUENCE [LARGE SCALE GENOMIC DNA]</scope>
    <source>
        <strain evidence="9 10">C41B8</strain>
    </source>
</reference>
<evidence type="ECO:0000313" key="9">
    <source>
        <dbReference type="EMBL" id="KEZ78732.1"/>
    </source>
</evidence>
<feature type="transmembrane region" description="Helical" evidence="7">
    <location>
        <begin position="352"/>
        <end position="376"/>
    </location>
</feature>
<feature type="transmembrane region" description="Helical" evidence="7">
    <location>
        <begin position="210"/>
        <end position="232"/>
    </location>
</feature>
<feature type="domain" description="TRAP C4-dicarboxylate transport system permease DctM subunit" evidence="8">
    <location>
        <begin position="7"/>
        <end position="413"/>
    </location>
</feature>
<feature type="transmembrane region" description="Helical" evidence="7">
    <location>
        <begin position="396"/>
        <end position="417"/>
    </location>
</feature>
<dbReference type="PANTHER" id="PTHR33362:SF2">
    <property type="entry name" value="TRAP TRANSPORTER LARGE PERMEASE PROTEIN"/>
    <property type="match status" value="1"/>
</dbReference>
<evidence type="ECO:0000256" key="6">
    <source>
        <dbReference type="ARBA" id="ARBA00023136"/>
    </source>
</evidence>
<feature type="transmembrane region" description="Helical" evidence="7">
    <location>
        <begin position="169"/>
        <end position="190"/>
    </location>
</feature>
<comment type="caution">
    <text evidence="9">The sequence shown here is derived from an EMBL/GenBank/DDBJ whole genome shotgun (WGS) entry which is preliminary data.</text>
</comment>
<keyword evidence="6 7" id="KW-0472">Membrane</keyword>
<keyword evidence="7" id="KW-0813">Transport</keyword>
<comment type="subunit">
    <text evidence="7">The complex comprises the extracytoplasmic solute receptor protein and the two transmembrane proteins.</text>
</comment>
<evidence type="ECO:0000256" key="5">
    <source>
        <dbReference type="ARBA" id="ARBA00022989"/>
    </source>
</evidence>
<dbReference type="eggNOG" id="COG1593">
    <property type="taxonomic scope" value="Bacteria"/>
</dbReference>
<dbReference type="GO" id="GO:0005886">
    <property type="term" value="C:plasma membrane"/>
    <property type="evidence" value="ECO:0007669"/>
    <property type="project" value="UniProtKB-SubCell"/>
</dbReference>
<feature type="transmembrane region" description="Helical" evidence="7">
    <location>
        <begin position="77"/>
        <end position="96"/>
    </location>
</feature>
<dbReference type="PANTHER" id="PTHR33362">
    <property type="entry name" value="SIALIC ACID TRAP TRANSPORTER PERMEASE PROTEIN SIAT-RELATED"/>
    <property type="match status" value="1"/>
</dbReference>
<dbReference type="Proteomes" id="UP000028302">
    <property type="component" value="Unassembled WGS sequence"/>
</dbReference>
<feature type="transmembrane region" description="Helical" evidence="7">
    <location>
        <begin position="310"/>
        <end position="340"/>
    </location>
</feature>
<evidence type="ECO:0000259" key="8">
    <source>
        <dbReference type="Pfam" id="PF06808"/>
    </source>
</evidence>
<evidence type="ECO:0000313" key="10">
    <source>
        <dbReference type="Proteomes" id="UP000028302"/>
    </source>
</evidence>
<accession>A0A084IPU8</accession>
<dbReference type="GO" id="GO:0022857">
    <property type="term" value="F:transmembrane transporter activity"/>
    <property type="evidence" value="ECO:0007669"/>
    <property type="project" value="UniProtKB-UniRule"/>
</dbReference>
<comment type="subcellular location">
    <subcellularLocation>
        <location evidence="1 7">Cell inner membrane</location>
        <topology evidence="1 7">Multi-pass membrane protein</topology>
    </subcellularLocation>
</comment>
<dbReference type="PIRSF" id="PIRSF006066">
    <property type="entry name" value="HI0050"/>
    <property type="match status" value="1"/>
</dbReference>
<dbReference type="EMBL" id="APNK01000003">
    <property type="protein sequence ID" value="KEZ78732.1"/>
    <property type="molecule type" value="Genomic_DNA"/>
</dbReference>
<feature type="transmembrane region" description="Helical" evidence="7">
    <location>
        <begin position="268"/>
        <end position="290"/>
    </location>
</feature>
<comment type="similarity">
    <text evidence="7">Belongs to the TRAP transporter large permease family.</text>
</comment>
<comment type="function">
    <text evidence="7">Part of the tripartite ATP-independent periplasmic (TRAP) transport system.</text>
</comment>
<dbReference type="InterPro" id="IPR010656">
    <property type="entry name" value="DctM"/>
</dbReference>
<keyword evidence="3 7" id="KW-0997">Cell inner membrane</keyword>
<evidence type="ECO:0000256" key="2">
    <source>
        <dbReference type="ARBA" id="ARBA00022475"/>
    </source>
</evidence>
<keyword evidence="10" id="KW-1185">Reference proteome</keyword>
<comment type="caution">
    <text evidence="7">Lacks conserved residue(s) required for the propagation of feature annotation.</text>
</comment>
<sequence>MFMLGMLAALLVLIAIGIPISIGLAGISIYLMMHYHYAFSPLIQQGVNGLDSFPLLAIPLFIMVGEVMSHGGIARRLVRFASSLVGFMAGGLGQIAVLTSMFFGGISGSAVADASAIGGMLIRPMKEKGYSAAAATAIVVGASVVGIIVPPSIPMILFGVVTNTSISNLFLAGIVPGILVTIGLMITTYATSRSSGAAQSFSVREVIDSFFAALPALMLPLIIVGGILGGVFTPTESSAIALIYAIVVSLFFYRTLTLKKLFQLFVNTGQLTGVVLLLLTFANVLAWLLTANMVPQHIVAALTALTDQRFVMLMILIVVLLLVGFFMDLTPAMVILAPLMTPVVTKLGIDPVYFGVLMSFALGIGLITPPVGTVLYVGCGVGDVPMEKLSAALLPYYAVLLALLFLFILFPGIVLWYQ</sequence>
<keyword evidence="2" id="KW-1003">Cell membrane</keyword>
<gene>
    <name evidence="9" type="ORF">C41B8_03916</name>
</gene>
<organism evidence="9 10">
    <name type="scientific">Salinisphaera hydrothermalis (strain C41B8)</name>
    <dbReference type="NCBI Taxonomy" id="1304275"/>
    <lineage>
        <taxon>Bacteria</taxon>
        <taxon>Pseudomonadati</taxon>
        <taxon>Pseudomonadota</taxon>
        <taxon>Gammaproteobacteria</taxon>
        <taxon>Salinisphaerales</taxon>
        <taxon>Salinisphaeraceae</taxon>
        <taxon>Salinisphaera</taxon>
    </lineage>
</organism>
<evidence type="ECO:0000256" key="3">
    <source>
        <dbReference type="ARBA" id="ARBA00022519"/>
    </source>
</evidence>
<name>A0A084IPU8_SALHC</name>
<protein>
    <recommendedName>
        <fullName evidence="7">TRAP transporter large permease protein</fullName>
    </recommendedName>
</protein>
<keyword evidence="4 7" id="KW-0812">Transmembrane</keyword>
<dbReference type="NCBIfam" id="TIGR00786">
    <property type="entry name" value="dctM"/>
    <property type="match status" value="1"/>
</dbReference>
<feature type="transmembrane region" description="Helical" evidence="7">
    <location>
        <begin position="238"/>
        <end position="256"/>
    </location>
</feature>
<keyword evidence="5 7" id="KW-1133">Transmembrane helix</keyword>
<evidence type="ECO:0000256" key="4">
    <source>
        <dbReference type="ARBA" id="ARBA00022692"/>
    </source>
</evidence>
<dbReference type="STRING" id="1304275.C41B8_03916"/>
<feature type="transmembrane region" description="Helical" evidence="7">
    <location>
        <begin position="49"/>
        <end position="65"/>
    </location>
</feature>